<evidence type="ECO:0000313" key="1">
    <source>
        <dbReference type="EnsemblPlants" id="OB04G11580.1"/>
    </source>
</evidence>
<sequence length="92" mass="10401">MDDERILLVAHDMLHITKDAFIDNMSYEDDVNKEEIIRPEAWSENEIPYDRCGRHGALSCSTFSTPSSGVRKVGLQQPDVLITYILQASTVC</sequence>
<name>J3LVI3_ORYBR</name>
<dbReference type="Gramene" id="OB04G11580.1">
    <property type="protein sequence ID" value="OB04G11580.1"/>
    <property type="gene ID" value="OB04G11580"/>
</dbReference>
<dbReference type="AlphaFoldDB" id="J3LVI3"/>
<keyword evidence="2" id="KW-1185">Reference proteome</keyword>
<protein>
    <submittedName>
        <fullName evidence="1">Uncharacterized protein</fullName>
    </submittedName>
</protein>
<proteinExistence type="predicted"/>
<reference evidence="1" key="2">
    <citation type="submission" date="2013-04" db="UniProtKB">
        <authorList>
            <consortium name="EnsemblPlants"/>
        </authorList>
    </citation>
    <scope>IDENTIFICATION</scope>
</reference>
<organism evidence="1">
    <name type="scientific">Oryza brachyantha</name>
    <name type="common">malo sina</name>
    <dbReference type="NCBI Taxonomy" id="4533"/>
    <lineage>
        <taxon>Eukaryota</taxon>
        <taxon>Viridiplantae</taxon>
        <taxon>Streptophyta</taxon>
        <taxon>Embryophyta</taxon>
        <taxon>Tracheophyta</taxon>
        <taxon>Spermatophyta</taxon>
        <taxon>Magnoliopsida</taxon>
        <taxon>Liliopsida</taxon>
        <taxon>Poales</taxon>
        <taxon>Poaceae</taxon>
        <taxon>BOP clade</taxon>
        <taxon>Oryzoideae</taxon>
        <taxon>Oryzeae</taxon>
        <taxon>Oryzinae</taxon>
        <taxon>Oryza</taxon>
    </lineage>
</organism>
<dbReference type="HOGENOM" id="CLU_2416818_0_0_1"/>
<dbReference type="Proteomes" id="UP000006038">
    <property type="component" value="Chromosome 4"/>
</dbReference>
<evidence type="ECO:0000313" key="2">
    <source>
        <dbReference type="Proteomes" id="UP000006038"/>
    </source>
</evidence>
<reference evidence="1" key="1">
    <citation type="journal article" date="2013" name="Nat. Commun.">
        <title>Whole-genome sequencing of Oryza brachyantha reveals mechanisms underlying Oryza genome evolution.</title>
        <authorList>
            <person name="Chen J."/>
            <person name="Huang Q."/>
            <person name="Gao D."/>
            <person name="Wang J."/>
            <person name="Lang Y."/>
            <person name="Liu T."/>
            <person name="Li B."/>
            <person name="Bai Z."/>
            <person name="Luis Goicoechea J."/>
            <person name="Liang C."/>
            <person name="Chen C."/>
            <person name="Zhang W."/>
            <person name="Sun S."/>
            <person name="Liao Y."/>
            <person name="Zhang X."/>
            <person name="Yang L."/>
            <person name="Song C."/>
            <person name="Wang M."/>
            <person name="Shi J."/>
            <person name="Liu G."/>
            <person name="Liu J."/>
            <person name="Zhou H."/>
            <person name="Zhou W."/>
            <person name="Yu Q."/>
            <person name="An N."/>
            <person name="Chen Y."/>
            <person name="Cai Q."/>
            <person name="Wang B."/>
            <person name="Liu B."/>
            <person name="Min J."/>
            <person name="Huang Y."/>
            <person name="Wu H."/>
            <person name="Li Z."/>
            <person name="Zhang Y."/>
            <person name="Yin Y."/>
            <person name="Song W."/>
            <person name="Jiang J."/>
            <person name="Jackson S.A."/>
            <person name="Wing R.A."/>
            <person name="Wang J."/>
            <person name="Chen M."/>
        </authorList>
    </citation>
    <scope>NUCLEOTIDE SEQUENCE [LARGE SCALE GENOMIC DNA]</scope>
    <source>
        <strain evidence="1">cv. IRGC 101232</strain>
    </source>
</reference>
<dbReference type="EnsemblPlants" id="OB04G11580.1">
    <property type="protein sequence ID" value="OB04G11580.1"/>
    <property type="gene ID" value="OB04G11580"/>
</dbReference>
<accession>J3LVI3</accession>